<keyword evidence="1" id="KW-0472">Membrane</keyword>
<reference evidence="3" key="2">
    <citation type="submission" date="2008-12" db="EMBL/GenBank/DDBJ databases">
        <title>Annotation of Streptomyces roseosporus strain NRRL 15998.</title>
        <authorList>
            <consortium name="The Broad Institute Genome Sequencing Platform"/>
            <consortium name="Broad Institute Microbial Sequencing Center"/>
            <person name="Fischbach M."/>
            <person name="Ward D."/>
            <person name="Young S."/>
            <person name="Kodira C.D."/>
            <person name="Zeng Q."/>
            <person name="Koehrsen M."/>
            <person name="Godfrey P."/>
            <person name="Alvarado L."/>
            <person name="Berlin A.M."/>
            <person name="Borenstein D."/>
            <person name="Chen Z."/>
            <person name="Engels R."/>
            <person name="Freedman E."/>
            <person name="Gellesch M."/>
            <person name="Goldberg J."/>
            <person name="Griggs A."/>
            <person name="Gujja S."/>
            <person name="Heiman D.I."/>
            <person name="Hepburn T.A."/>
            <person name="Howarth C."/>
            <person name="Jen D."/>
            <person name="Larson L."/>
            <person name="Lewis B."/>
            <person name="Mehta T."/>
            <person name="Park D."/>
            <person name="Pearson M."/>
            <person name="Roberts A."/>
            <person name="Saif S."/>
            <person name="Shea T.D."/>
            <person name="Shenoy N."/>
            <person name="Sisk P."/>
            <person name="Stolte C."/>
            <person name="Sykes S.N."/>
            <person name="Walk T."/>
            <person name="White J."/>
            <person name="Yandava C."/>
            <person name="Straight P."/>
            <person name="Clardy J."/>
            <person name="Hung D."/>
            <person name="Kolter R."/>
            <person name="Mekalanos J."/>
            <person name="Walker S."/>
            <person name="Walsh C.T."/>
            <person name="Wieland B.L.C."/>
            <person name="Ilzarbe M."/>
            <person name="Galagan J."/>
            <person name="Nusbaum C."/>
            <person name="Birren B."/>
        </authorList>
    </citation>
    <scope>NUCLEOTIDE SEQUENCE [LARGE SCALE GENOMIC DNA]</scope>
    <source>
        <strain evidence="3">NRRL 15998</strain>
    </source>
</reference>
<dbReference type="Proteomes" id="UP000003986">
    <property type="component" value="Unassembled WGS sequence"/>
</dbReference>
<feature type="transmembrane region" description="Helical" evidence="1">
    <location>
        <begin position="27"/>
        <end position="48"/>
    </location>
</feature>
<feature type="transmembrane region" description="Helical" evidence="1">
    <location>
        <begin position="69"/>
        <end position="90"/>
    </location>
</feature>
<reference evidence="3" key="1">
    <citation type="submission" date="2008-10" db="EMBL/GenBank/DDBJ databases">
        <authorList>
            <person name="Molnar K."/>
        </authorList>
    </citation>
    <scope>NUCLEOTIDE SEQUENCE [LARGE SCALE GENOMIC DNA]</scope>
    <source>
        <strain evidence="3">NRRL 15998</strain>
    </source>
</reference>
<feature type="transmembrane region" description="Helical" evidence="1">
    <location>
        <begin position="96"/>
        <end position="115"/>
    </location>
</feature>
<dbReference type="EMBL" id="DS999644">
    <property type="protein sequence ID" value="EFE76137.2"/>
    <property type="molecule type" value="Genomic_DNA"/>
</dbReference>
<dbReference type="AlphaFoldDB" id="D6ATT1"/>
<evidence type="ECO:0000256" key="1">
    <source>
        <dbReference type="SAM" id="Phobius"/>
    </source>
</evidence>
<keyword evidence="1" id="KW-0812">Transmembrane</keyword>
<proteinExistence type="predicted"/>
<keyword evidence="1" id="KW-1133">Transmembrane helix</keyword>
<organism evidence="2 3">
    <name type="scientific">Streptomyces filamentosus NRRL 15998</name>
    <dbReference type="NCBI Taxonomy" id="457431"/>
    <lineage>
        <taxon>Bacteria</taxon>
        <taxon>Bacillati</taxon>
        <taxon>Actinomycetota</taxon>
        <taxon>Actinomycetes</taxon>
        <taxon>Kitasatosporales</taxon>
        <taxon>Streptomycetaceae</taxon>
        <taxon>Streptomyces</taxon>
    </lineage>
</organism>
<name>D6ATT1_STRFL</name>
<protein>
    <submittedName>
        <fullName evidence="2">Predicted protein</fullName>
    </submittedName>
</protein>
<sequence>MDGHPKRCHAHADVRHESGSEVGNMRLYLGISVILLALLIAASGVAALTRGWVLPTGRKHVTRPRLYGWGQLVVAVALCCQVTFGLMTIGFASRQWGTLTGSVLMVTGVLVIAMSQRAAGRRQRRSAQ</sequence>
<gene>
    <name evidence="2" type="ORF">SSGG_03504</name>
</gene>
<evidence type="ECO:0000313" key="2">
    <source>
        <dbReference type="EMBL" id="EFE76137.2"/>
    </source>
</evidence>
<evidence type="ECO:0000313" key="3">
    <source>
        <dbReference type="Proteomes" id="UP000003986"/>
    </source>
</evidence>
<accession>D6ATT1</accession>